<evidence type="ECO:0000256" key="10">
    <source>
        <dbReference type="ARBA" id="ARBA00023211"/>
    </source>
</evidence>
<keyword evidence="7 15" id="KW-0547">Nucleotide-binding</keyword>
<evidence type="ECO:0000256" key="12">
    <source>
        <dbReference type="ARBA" id="ARBA00042242"/>
    </source>
</evidence>
<dbReference type="GO" id="GO:0046872">
    <property type="term" value="F:metal ion binding"/>
    <property type="evidence" value="ECO:0007669"/>
    <property type="project" value="UniProtKB-KW"/>
</dbReference>
<evidence type="ECO:0000256" key="13">
    <source>
        <dbReference type="ARBA" id="ARBA00042864"/>
    </source>
</evidence>
<evidence type="ECO:0000256" key="15">
    <source>
        <dbReference type="PROSITE-ProRule" id="PRU00409"/>
    </source>
</evidence>
<dbReference type="GO" id="GO:0009113">
    <property type="term" value="P:purine nucleobase biosynthetic process"/>
    <property type="evidence" value="ECO:0007669"/>
    <property type="project" value="InterPro"/>
</dbReference>
<evidence type="ECO:0000259" key="16">
    <source>
        <dbReference type="PROSITE" id="PS50975"/>
    </source>
</evidence>
<dbReference type="HAMAP" id="MF_00138">
    <property type="entry name" value="GARS"/>
    <property type="match status" value="1"/>
</dbReference>
<comment type="cofactor">
    <cofactor evidence="1">
        <name>Mn(2+)</name>
        <dbReference type="ChEBI" id="CHEBI:29035"/>
    </cofactor>
</comment>
<keyword evidence="6" id="KW-0479">Metal-binding</keyword>
<keyword evidence="5 14" id="KW-0436">Ligase</keyword>
<sequence length="432" mass="45594">MRILILGSGGREHALAWALSQSPQQPELFIAPGNPGTAQLGTNVPIAATDAANLRKLVREQHIDLVVVGPEQPLVEGMAEALRAEGVSVLGPSAAAARLEGSKAFAKAFMRRHGIPTALYRTFSAAQLDEALTYVAAHPEPLVVKASGLAAGKGAVVCATREEAQRVLRWMLEEGGLGKAGSEVVVEAFMEGEEASVFALTDGRDYVLLAPAQDHKRIGEGDTGPNTGGMGAYAPAPIVDETVLKRVAQEIIEPVLAGMEAEGHPYQGVLYCGLMITAEGPKVVEFNCRLGDPEAQVVLPVAEVDWVELFERTASGRLHGFTMPPVRRAAACVVLASAGYPGTYTTGHPIEGLEAAEALPNVLVFHAGTRRTETGQLVTQGGRVLGVTAIGATLAEALQRAYAAAEQIHFEGRYLRRDIGQKGLLRLALLDA</sequence>
<evidence type="ECO:0000256" key="9">
    <source>
        <dbReference type="ARBA" id="ARBA00022840"/>
    </source>
</evidence>
<evidence type="ECO:0000256" key="3">
    <source>
        <dbReference type="ARBA" id="ARBA00005174"/>
    </source>
</evidence>
<dbReference type="InterPro" id="IPR000115">
    <property type="entry name" value="PRibGlycinamide_synth"/>
</dbReference>
<dbReference type="PANTHER" id="PTHR43472">
    <property type="entry name" value="PHOSPHORIBOSYLAMINE--GLYCINE LIGASE"/>
    <property type="match status" value="1"/>
</dbReference>
<keyword evidence="8 14" id="KW-0658">Purine biosynthesis</keyword>
<dbReference type="InterPro" id="IPR013815">
    <property type="entry name" value="ATP_grasp_subdomain_1"/>
</dbReference>
<dbReference type="Gene3D" id="3.30.470.20">
    <property type="entry name" value="ATP-grasp fold, B domain"/>
    <property type="match status" value="1"/>
</dbReference>
<dbReference type="AlphaFoldDB" id="A0A7V2F6N0"/>
<dbReference type="InterPro" id="IPR020559">
    <property type="entry name" value="PRibGlycinamide_synth_CS"/>
</dbReference>
<comment type="catalytic activity">
    <reaction evidence="14">
        <text>5-phospho-beta-D-ribosylamine + glycine + ATP = N(1)-(5-phospho-beta-D-ribosyl)glycinamide + ADP + phosphate + H(+)</text>
        <dbReference type="Rhea" id="RHEA:17453"/>
        <dbReference type="ChEBI" id="CHEBI:15378"/>
        <dbReference type="ChEBI" id="CHEBI:30616"/>
        <dbReference type="ChEBI" id="CHEBI:43474"/>
        <dbReference type="ChEBI" id="CHEBI:57305"/>
        <dbReference type="ChEBI" id="CHEBI:58681"/>
        <dbReference type="ChEBI" id="CHEBI:143788"/>
        <dbReference type="ChEBI" id="CHEBI:456216"/>
        <dbReference type="EC" id="6.3.4.13"/>
    </reaction>
</comment>
<gene>
    <name evidence="14 17" type="primary">purD</name>
    <name evidence="17" type="ORF">ENO59_06145</name>
</gene>
<dbReference type="SUPFAM" id="SSF56059">
    <property type="entry name" value="Glutathione synthetase ATP-binding domain-like"/>
    <property type="match status" value="1"/>
</dbReference>
<evidence type="ECO:0000256" key="7">
    <source>
        <dbReference type="ARBA" id="ARBA00022741"/>
    </source>
</evidence>
<dbReference type="SMART" id="SM01209">
    <property type="entry name" value="GARS_A"/>
    <property type="match status" value="1"/>
</dbReference>
<evidence type="ECO:0000313" key="17">
    <source>
        <dbReference type="EMBL" id="HER96083.1"/>
    </source>
</evidence>
<dbReference type="PANTHER" id="PTHR43472:SF1">
    <property type="entry name" value="PHOSPHORIBOSYLAMINE--GLYCINE LIGASE, CHLOROPLASTIC"/>
    <property type="match status" value="1"/>
</dbReference>
<dbReference type="PROSITE" id="PS00184">
    <property type="entry name" value="GARS"/>
    <property type="match status" value="1"/>
</dbReference>
<reference evidence="17" key="1">
    <citation type="journal article" date="2020" name="mSystems">
        <title>Genome- and Community-Level Interaction Insights into Carbon Utilization and Element Cycling Functions of Hydrothermarchaeota in Hydrothermal Sediment.</title>
        <authorList>
            <person name="Zhou Z."/>
            <person name="Liu Y."/>
            <person name="Xu W."/>
            <person name="Pan J."/>
            <person name="Luo Z.H."/>
            <person name="Li M."/>
        </authorList>
    </citation>
    <scope>NUCLEOTIDE SEQUENCE [LARGE SCALE GENOMIC DNA]</scope>
    <source>
        <strain evidence="17">SpSt-143</strain>
    </source>
</reference>
<evidence type="ECO:0000256" key="14">
    <source>
        <dbReference type="HAMAP-Rule" id="MF_00138"/>
    </source>
</evidence>
<organism evidence="17">
    <name type="scientific">Rhodothermus marinus</name>
    <name type="common">Rhodothermus obamensis</name>
    <dbReference type="NCBI Taxonomy" id="29549"/>
    <lineage>
        <taxon>Bacteria</taxon>
        <taxon>Pseudomonadati</taxon>
        <taxon>Rhodothermota</taxon>
        <taxon>Rhodothermia</taxon>
        <taxon>Rhodothermales</taxon>
        <taxon>Rhodothermaceae</taxon>
        <taxon>Rhodothermus</taxon>
    </lineage>
</organism>
<dbReference type="UniPathway" id="UPA00074">
    <property type="reaction ID" value="UER00125"/>
</dbReference>
<dbReference type="InterPro" id="IPR020562">
    <property type="entry name" value="PRibGlycinamide_synth_N"/>
</dbReference>
<evidence type="ECO:0000256" key="11">
    <source>
        <dbReference type="ARBA" id="ARBA00038345"/>
    </source>
</evidence>
<dbReference type="SMART" id="SM01210">
    <property type="entry name" value="GARS_C"/>
    <property type="match status" value="1"/>
</dbReference>
<dbReference type="Pfam" id="PF02844">
    <property type="entry name" value="GARS_N"/>
    <property type="match status" value="1"/>
</dbReference>
<comment type="similarity">
    <text evidence="11 14">Belongs to the GARS family.</text>
</comment>
<dbReference type="Gene3D" id="3.30.1490.20">
    <property type="entry name" value="ATP-grasp fold, A domain"/>
    <property type="match status" value="1"/>
</dbReference>
<dbReference type="FunFam" id="3.30.470.20:FF:000018">
    <property type="entry name" value="Trifunctional purine biosynthetic protein adenosine-3"/>
    <property type="match status" value="1"/>
</dbReference>
<dbReference type="InterPro" id="IPR020560">
    <property type="entry name" value="PRibGlycinamide_synth_C-dom"/>
</dbReference>
<dbReference type="GO" id="GO:0004637">
    <property type="term" value="F:phosphoribosylamine-glycine ligase activity"/>
    <property type="evidence" value="ECO:0007669"/>
    <property type="project" value="UniProtKB-UniRule"/>
</dbReference>
<dbReference type="InterPro" id="IPR011054">
    <property type="entry name" value="Rudment_hybrid_motif"/>
</dbReference>
<evidence type="ECO:0000256" key="6">
    <source>
        <dbReference type="ARBA" id="ARBA00022723"/>
    </source>
</evidence>
<dbReference type="InterPro" id="IPR037123">
    <property type="entry name" value="PRibGlycinamide_synth_C_sf"/>
</dbReference>
<dbReference type="InterPro" id="IPR020561">
    <property type="entry name" value="PRibGlycinamid_synth_ATP-grasp"/>
</dbReference>
<dbReference type="GO" id="GO:0006189">
    <property type="term" value="P:'de novo' IMP biosynthetic process"/>
    <property type="evidence" value="ECO:0007669"/>
    <property type="project" value="UniProtKB-UniRule"/>
</dbReference>
<dbReference type="InterPro" id="IPR011761">
    <property type="entry name" value="ATP-grasp"/>
</dbReference>
<dbReference type="Pfam" id="PF02843">
    <property type="entry name" value="GARS_C"/>
    <property type="match status" value="1"/>
</dbReference>
<evidence type="ECO:0000256" key="1">
    <source>
        <dbReference type="ARBA" id="ARBA00001936"/>
    </source>
</evidence>
<evidence type="ECO:0000256" key="8">
    <source>
        <dbReference type="ARBA" id="ARBA00022755"/>
    </source>
</evidence>
<protein>
    <recommendedName>
        <fullName evidence="4 14">Phosphoribosylamine--glycine ligase</fullName>
        <ecNumber evidence="4 14">6.3.4.13</ecNumber>
    </recommendedName>
    <alternativeName>
        <fullName evidence="14">GARS</fullName>
    </alternativeName>
    <alternativeName>
        <fullName evidence="12 14">Glycinamide ribonucleotide synthetase</fullName>
    </alternativeName>
    <alternativeName>
        <fullName evidence="13 14">Phosphoribosylglycinamide synthetase</fullName>
    </alternativeName>
</protein>
<dbReference type="PROSITE" id="PS50975">
    <property type="entry name" value="ATP_GRASP"/>
    <property type="match status" value="1"/>
</dbReference>
<keyword evidence="9 15" id="KW-0067">ATP-binding</keyword>
<dbReference type="FunFam" id="3.90.600.10:FF:000001">
    <property type="entry name" value="Trifunctional purine biosynthetic protein adenosine-3"/>
    <property type="match status" value="1"/>
</dbReference>
<dbReference type="InterPro" id="IPR016185">
    <property type="entry name" value="PreATP-grasp_dom_sf"/>
</dbReference>
<dbReference type="EMBL" id="DSGB01000005">
    <property type="protein sequence ID" value="HER96083.1"/>
    <property type="molecule type" value="Genomic_DNA"/>
</dbReference>
<dbReference type="SUPFAM" id="SSF51246">
    <property type="entry name" value="Rudiment single hybrid motif"/>
    <property type="match status" value="1"/>
</dbReference>
<dbReference type="EC" id="6.3.4.13" evidence="4 14"/>
<comment type="cofactor">
    <cofactor evidence="2">
        <name>Mg(2+)</name>
        <dbReference type="ChEBI" id="CHEBI:18420"/>
    </cofactor>
</comment>
<evidence type="ECO:0000256" key="5">
    <source>
        <dbReference type="ARBA" id="ARBA00022598"/>
    </source>
</evidence>
<evidence type="ECO:0000256" key="2">
    <source>
        <dbReference type="ARBA" id="ARBA00001946"/>
    </source>
</evidence>
<dbReference type="Gene3D" id="3.40.50.20">
    <property type="match status" value="1"/>
</dbReference>
<dbReference type="Pfam" id="PF01071">
    <property type="entry name" value="GARS_A"/>
    <property type="match status" value="1"/>
</dbReference>
<dbReference type="Gene3D" id="3.90.600.10">
    <property type="entry name" value="Phosphoribosylglycinamide synthetase, C-terminal domain"/>
    <property type="match status" value="1"/>
</dbReference>
<comment type="caution">
    <text evidence="17">The sequence shown here is derived from an EMBL/GenBank/DDBJ whole genome shotgun (WGS) entry which is preliminary data.</text>
</comment>
<dbReference type="GO" id="GO:0005524">
    <property type="term" value="F:ATP binding"/>
    <property type="evidence" value="ECO:0007669"/>
    <property type="project" value="UniProtKB-UniRule"/>
</dbReference>
<proteinExistence type="inferred from homology"/>
<dbReference type="SUPFAM" id="SSF52440">
    <property type="entry name" value="PreATP-grasp domain"/>
    <property type="match status" value="1"/>
</dbReference>
<accession>A0A7V2F6N0</accession>
<name>A0A7V2F6N0_RHOMR</name>
<comment type="pathway">
    <text evidence="3 14">Purine metabolism; IMP biosynthesis via de novo pathway; N(1)-(5-phospho-D-ribosyl)glycinamide from 5-phospho-alpha-D-ribose 1-diphosphate: step 2/2.</text>
</comment>
<dbReference type="NCBIfam" id="TIGR00877">
    <property type="entry name" value="purD"/>
    <property type="match status" value="1"/>
</dbReference>
<feature type="domain" description="ATP-grasp" evidence="16">
    <location>
        <begin position="107"/>
        <end position="315"/>
    </location>
</feature>
<keyword evidence="10" id="KW-0464">Manganese</keyword>
<evidence type="ECO:0000256" key="4">
    <source>
        <dbReference type="ARBA" id="ARBA00013255"/>
    </source>
</evidence>